<sequence>MAIGIENLRNLLRAVFGGGGIVDLDIPTEFSQLKEALRTIAEASVDTGVADATSTVNYLDDSSKNWPPSPGGFE</sequence>
<comment type="caution">
    <text evidence="1">The sequence shown here is derived from an EMBL/GenBank/DDBJ whole genome shotgun (WGS) entry which is preliminary data.</text>
</comment>
<organism evidence="1">
    <name type="scientific">marine sediment metagenome</name>
    <dbReference type="NCBI Taxonomy" id="412755"/>
    <lineage>
        <taxon>unclassified sequences</taxon>
        <taxon>metagenomes</taxon>
        <taxon>ecological metagenomes</taxon>
    </lineage>
</organism>
<dbReference type="EMBL" id="BARW01021421">
    <property type="protein sequence ID" value="GAI88630.1"/>
    <property type="molecule type" value="Genomic_DNA"/>
</dbReference>
<reference evidence="1" key="1">
    <citation type="journal article" date="2014" name="Front. Microbiol.">
        <title>High frequency of phylogenetically diverse reductive dehalogenase-homologous genes in deep subseafloor sedimentary metagenomes.</title>
        <authorList>
            <person name="Kawai M."/>
            <person name="Futagami T."/>
            <person name="Toyoda A."/>
            <person name="Takaki Y."/>
            <person name="Nishi S."/>
            <person name="Hori S."/>
            <person name="Arai W."/>
            <person name="Tsubouchi T."/>
            <person name="Morono Y."/>
            <person name="Uchiyama I."/>
            <person name="Ito T."/>
            <person name="Fujiyama A."/>
            <person name="Inagaki F."/>
            <person name="Takami H."/>
        </authorList>
    </citation>
    <scope>NUCLEOTIDE SEQUENCE</scope>
    <source>
        <strain evidence="1">Expedition CK06-06</strain>
    </source>
</reference>
<accession>X1TM44</accession>
<gene>
    <name evidence="1" type="ORF">S12H4_35983</name>
</gene>
<proteinExistence type="predicted"/>
<evidence type="ECO:0000313" key="1">
    <source>
        <dbReference type="EMBL" id="GAI88630.1"/>
    </source>
</evidence>
<protein>
    <submittedName>
        <fullName evidence="1">Uncharacterized protein</fullName>
    </submittedName>
</protein>
<dbReference type="AlphaFoldDB" id="X1TM44"/>
<name>X1TM44_9ZZZZ</name>
<feature type="non-terminal residue" evidence="1">
    <location>
        <position position="74"/>
    </location>
</feature>